<accession>A0ABY5XWS1</accession>
<evidence type="ECO:0000313" key="2">
    <source>
        <dbReference type="Proteomes" id="UP001060123"/>
    </source>
</evidence>
<dbReference type="EMBL" id="CP104144">
    <property type="protein sequence ID" value="UWU19082.1"/>
    <property type="molecule type" value="Genomic_DNA"/>
</dbReference>
<organism evidence="1 2">
    <name type="scientific">Rhizobium sullae</name>
    <name type="common">Rhizobium hedysari</name>
    <dbReference type="NCBI Taxonomy" id="50338"/>
    <lineage>
        <taxon>Bacteria</taxon>
        <taxon>Pseudomonadati</taxon>
        <taxon>Pseudomonadota</taxon>
        <taxon>Alphaproteobacteria</taxon>
        <taxon>Hyphomicrobiales</taxon>
        <taxon>Rhizobiaceae</taxon>
        <taxon>Rhizobium/Agrobacterium group</taxon>
        <taxon>Rhizobium</taxon>
    </lineage>
</organism>
<proteinExistence type="predicted"/>
<protein>
    <submittedName>
        <fullName evidence="1">Uncharacterized protein</fullName>
    </submittedName>
</protein>
<geneLocation type="plasmid" evidence="1 2">
    <name>pWSM1592_1</name>
</geneLocation>
<dbReference type="RefSeq" id="WP_244915022.1">
    <property type="nucleotide sequence ID" value="NZ_CP104144.1"/>
</dbReference>
<keyword evidence="1" id="KW-0614">Plasmid</keyword>
<reference evidence="1" key="1">
    <citation type="submission" date="2022-09" db="EMBL/GenBank/DDBJ databases">
        <title>Australian commercial rhizobial inoculants.</title>
        <authorList>
            <person name="Kohlmeier M.G."/>
            <person name="O'Hara G.W."/>
            <person name="Colombi E."/>
            <person name="Ramsay J.P."/>
            <person name="Terpolilli J."/>
        </authorList>
    </citation>
    <scope>NUCLEOTIDE SEQUENCE</scope>
    <source>
        <strain evidence="1">WSM1592</strain>
        <plasmid evidence="1">pWSM1592_1</plasmid>
    </source>
</reference>
<sequence>MTIHRLVNNFLGGERGSVAARWMAFADHDVPIGWAFSDPEKFKNAQTPDQSAHIDRRLDAHFPAELFQTNPEGRKRLRAVEAVAHAQIAL</sequence>
<gene>
    <name evidence="1" type="ORF">N2599_24985</name>
</gene>
<dbReference type="Proteomes" id="UP001060123">
    <property type="component" value="Plasmid pWSM1592_1"/>
</dbReference>
<name>A0ABY5XWS1_RHISU</name>
<evidence type="ECO:0000313" key="1">
    <source>
        <dbReference type="EMBL" id="UWU19082.1"/>
    </source>
</evidence>
<keyword evidence="2" id="KW-1185">Reference proteome</keyword>